<feature type="chain" id="PRO_5030911376" evidence="2">
    <location>
        <begin position="28"/>
        <end position="78"/>
    </location>
</feature>
<evidence type="ECO:0000256" key="1">
    <source>
        <dbReference type="SAM" id="MobiDB-lite"/>
    </source>
</evidence>
<reference evidence="4" key="1">
    <citation type="journal article" date="2020" name="MBio">
        <title>Horizontal gene transfer to a defensive symbiont with a reduced genome amongst a multipartite beetle microbiome.</title>
        <authorList>
            <person name="Waterworth S.C."/>
            <person name="Florez L.V."/>
            <person name="Rees E.R."/>
            <person name="Hertweck C."/>
            <person name="Kaltenpoth M."/>
            <person name="Kwan J.C."/>
        </authorList>
    </citation>
    <scope>NUCLEOTIDE SEQUENCE [LARGE SCALE GENOMIC DNA]</scope>
</reference>
<feature type="signal peptide" evidence="2">
    <location>
        <begin position="1"/>
        <end position="27"/>
    </location>
</feature>
<accession>A0A7V8JNK6</accession>
<evidence type="ECO:0000256" key="2">
    <source>
        <dbReference type="SAM" id="SignalP"/>
    </source>
</evidence>
<dbReference type="AlphaFoldDB" id="A0A7V8JNK6"/>
<evidence type="ECO:0000313" key="3">
    <source>
        <dbReference type="EMBL" id="KAF1017579.1"/>
    </source>
</evidence>
<gene>
    <name evidence="3" type="ORF">GAK31_00847</name>
</gene>
<protein>
    <submittedName>
        <fullName evidence="3">Uncharacterized protein</fullName>
    </submittedName>
</protein>
<sequence>MAARTPLLLAAALAAALLAGCSRGTPAAAEADAAAATAPAGQGERSVAVVAEAFLTPMTPADNIDSPPPGRYPMAAPG</sequence>
<dbReference type="PROSITE" id="PS51257">
    <property type="entry name" value="PROKAR_LIPOPROTEIN"/>
    <property type="match status" value="1"/>
</dbReference>
<organism evidence="3 4">
    <name type="scientific">Stenotrophomonas maltophilia</name>
    <name type="common">Pseudomonas maltophilia</name>
    <name type="synonym">Xanthomonas maltophilia</name>
    <dbReference type="NCBI Taxonomy" id="40324"/>
    <lineage>
        <taxon>Bacteria</taxon>
        <taxon>Pseudomonadati</taxon>
        <taxon>Pseudomonadota</taxon>
        <taxon>Gammaproteobacteria</taxon>
        <taxon>Lysobacterales</taxon>
        <taxon>Lysobacteraceae</taxon>
        <taxon>Stenotrophomonas</taxon>
        <taxon>Stenotrophomonas maltophilia group</taxon>
    </lineage>
</organism>
<name>A0A7V8JNK6_STEMA</name>
<evidence type="ECO:0000313" key="4">
    <source>
        <dbReference type="Proteomes" id="UP000487117"/>
    </source>
</evidence>
<keyword evidence="2" id="KW-0732">Signal</keyword>
<comment type="caution">
    <text evidence="3">The sequence shown here is derived from an EMBL/GenBank/DDBJ whole genome shotgun (WGS) entry which is preliminary data.</text>
</comment>
<dbReference type="EMBL" id="WNDS01000001">
    <property type="protein sequence ID" value="KAF1017579.1"/>
    <property type="molecule type" value="Genomic_DNA"/>
</dbReference>
<proteinExistence type="predicted"/>
<feature type="region of interest" description="Disordered" evidence="1">
    <location>
        <begin position="58"/>
        <end position="78"/>
    </location>
</feature>
<dbReference type="Proteomes" id="UP000487117">
    <property type="component" value="Unassembled WGS sequence"/>
</dbReference>